<dbReference type="SUPFAM" id="SSF49899">
    <property type="entry name" value="Concanavalin A-like lectins/glucanases"/>
    <property type="match status" value="2"/>
</dbReference>
<sequence>MFGTGVPHLLYYGFKEEGLEMNRQVRIYSSWLMSMLFLLSGVPNKYMTAYGQPVQSEKPVSDQSGRYNDTATSKGVDEAVKAKAEENYGKLPLYFIRNDGQADEKVRFYERGIGHTTSFTPKGVYLSLAPASQSPLSHESTQFSPSYKFTNSPPSTEFPSSHPFTKSPFSKGGQRGITKDNSPHNPQKETRTNQFVHATQPETIKLIPLGANKDPLIIPEGLQEAKVNYFIDKNPEDWKTNISTYQAILYKDIYQDIDMRFYGNNRQLEYDIIVKPGANPSWVQLSYQGIEDLKVTEEGDLEIGLKDGKLIQKRPYVYQEIEGKRVERKGEFKVSRLESKVQNLKHKTRNSKHFIYAFQVASYDKRYPLVIDPILEYSTYLGGSGLDSGRGIAVDTAGNVYVTGGTYSFDFPTANALDKKGNKEGDVFITKMNAAGTSLIYSTYLGGNDGGEYGAGIAVDAARNVYIVGNTTSFYFPTFNAFDESYNGGGDIFVAKINAAGTNIIYSTYLGGSGGEWSYGMAIDASGNVYITGEVQSGDFPTVNAFDESFGPGHEAFVTKMNADGKSLIYSTYLGTSATLGNGIAADAFGNAYVTGRTYGIPLVNALDETNFGGEAFVTKINTDGSNLIYSTYLGGSSGDDGTGIAVDADGNAYITGRTSSDDFPTVNAIDGSLNGSGDAFVTKINAAGTSLIYSTYFGGSDGENNIKIAIDADRNVYITGSTFSGDLPTVNALDGNLNGKSDLFVTKMNAAGTSLIFSTYFGGGSDYYPYDGDSVSGIAVDTVGNAYITGWTGLYDFPIVNAFDASLIGRDAFITKILFVTKIPSDLQVRYTCNEGGGTMVTDSSVNGNNGIIEGATWTTGREEGGLSFDGIDDAVSIPLINNEELSVCAWFYKNVNDTTNTDAIFGGARWNADPQLREGFDVRFIPSAPDTLRFVLTTQDTSGVRTTKEAQAKSLNSVGSWYHVAGTYNKTTGEQKLYINGQLVDTKIHPAGNTAVPLSYSEMKIGYSKYGTGYFNGIIDDVRLYRQALSDKEVQGIYHAVTSGMQIHYAFDEGTGTIAHDASGNDNHGEIQGAVWTAGKSGNGLSFDGINDSVSVPRMNHDKISLSAWFRKNANDTSRADAIFSGLRWSSDPQLREGFDVRFSPGSPDTLRYALVTMDGSGNKTTKTVKENLVNSVNTWYHVVCTYNMATGKQHLYVNGQLVDTDTHPAGNTIVPLTYYDDIRVGYSRYKTGYFNGLIDEVRLYQRALSDQEVQELYTNN</sequence>
<dbReference type="Pfam" id="PF13385">
    <property type="entry name" value="Laminin_G_3"/>
    <property type="match status" value="2"/>
</dbReference>
<dbReference type="Gene3D" id="2.120.10.30">
    <property type="entry name" value="TolB, C-terminal domain"/>
    <property type="match status" value="1"/>
</dbReference>
<dbReference type="InterPro" id="IPR052918">
    <property type="entry name" value="Motility_Chemotaxis_Reg"/>
</dbReference>
<dbReference type="Pfam" id="PF25778">
    <property type="entry name" value="DUF7948"/>
    <property type="match status" value="1"/>
</dbReference>
<proteinExistence type="predicted"/>
<evidence type="ECO:0000313" key="6">
    <source>
        <dbReference type="Proteomes" id="UP000319783"/>
    </source>
</evidence>
<dbReference type="AlphaFoldDB" id="A0A533QK81"/>
<protein>
    <submittedName>
        <fullName evidence="5">Cell surface protein</fullName>
    </submittedName>
</protein>
<dbReference type="PANTHER" id="PTHR35580">
    <property type="entry name" value="CELL SURFACE GLYCOPROTEIN (S-LAYER PROTEIN)-LIKE PROTEIN"/>
    <property type="match status" value="1"/>
</dbReference>
<evidence type="ECO:0000256" key="3">
    <source>
        <dbReference type="SAM" id="MobiDB-lite"/>
    </source>
</evidence>
<dbReference type="EMBL" id="SULG01000006">
    <property type="protein sequence ID" value="TLD43181.1"/>
    <property type="molecule type" value="Genomic_DNA"/>
</dbReference>
<dbReference type="InterPro" id="IPR057708">
    <property type="entry name" value="DUF7948"/>
</dbReference>
<dbReference type="InterPro" id="IPR013320">
    <property type="entry name" value="ConA-like_dom_sf"/>
</dbReference>
<gene>
    <name evidence="5" type="ORF">JETT_0485</name>
</gene>
<feature type="region of interest" description="Disordered" evidence="3">
    <location>
        <begin position="135"/>
        <end position="192"/>
    </location>
</feature>
<feature type="domain" description="LamG-like jellyroll fold" evidence="4">
    <location>
        <begin position="1104"/>
        <end position="1254"/>
    </location>
</feature>
<dbReference type="SMART" id="SM00560">
    <property type="entry name" value="LamGL"/>
    <property type="match status" value="2"/>
</dbReference>
<evidence type="ECO:0000256" key="2">
    <source>
        <dbReference type="ARBA" id="ARBA00023157"/>
    </source>
</evidence>
<feature type="compositionally biased region" description="Polar residues" evidence="3">
    <location>
        <begin position="138"/>
        <end position="168"/>
    </location>
</feature>
<dbReference type="PANTHER" id="PTHR35580:SF1">
    <property type="entry name" value="PHYTASE-LIKE DOMAIN-CONTAINING PROTEIN"/>
    <property type="match status" value="1"/>
</dbReference>
<feature type="domain" description="LamG-like jellyroll fold" evidence="4">
    <location>
        <begin position="885"/>
        <end position="1034"/>
    </location>
</feature>
<dbReference type="SUPFAM" id="SSF101898">
    <property type="entry name" value="NHL repeat"/>
    <property type="match status" value="1"/>
</dbReference>
<evidence type="ECO:0000313" key="5">
    <source>
        <dbReference type="EMBL" id="TLD43181.1"/>
    </source>
</evidence>
<evidence type="ECO:0000256" key="1">
    <source>
        <dbReference type="ARBA" id="ARBA00022729"/>
    </source>
</evidence>
<accession>A0A533QK81</accession>
<keyword evidence="2" id="KW-1015">Disulfide bond</keyword>
<dbReference type="Gene3D" id="2.60.120.200">
    <property type="match status" value="2"/>
</dbReference>
<comment type="caution">
    <text evidence="5">The sequence shown here is derived from an EMBL/GenBank/DDBJ whole genome shotgun (WGS) entry which is preliminary data.</text>
</comment>
<reference evidence="5 6" key="1">
    <citation type="submission" date="2019-04" db="EMBL/GenBank/DDBJ databases">
        <title>Genome of a novel bacterium Candidatus Jettenia ecosi reconstructed from metagenome of an anammox bioreactor.</title>
        <authorList>
            <person name="Mardanov A.V."/>
            <person name="Beletsky A.V."/>
            <person name="Ravin N.V."/>
            <person name="Botchkova E.A."/>
            <person name="Litti Y.V."/>
            <person name="Nozhevnikova A.N."/>
        </authorList>
    </citation>
    <scope>NUCLEOTIDE SEQUENCE [LARGE SCALE GENOMIC DNA]</scope>
    <source>
        <strain evidence="5">J2</strain>
    </source>
</reference>
<dbReference type="Proteomes" id="UP000319783">
    <property type="component" value="Unassembled WGS sequence"/>
</dbReference>
<dbReference type="InterPro" id="IPR006558">
    <property type="entry name" value="LamG-like"/>
</dbReference>
<feature type="compositionally biased region" description="Basic and acidic residues" evidence="3">
    <location>
        <begin position="177"/>
        <end position="191"/>
    </location>
</feature>
<organism evidence="5 6">
    <name type="scientific">Candidatus Jettenia ecosi</name>
    <dbReference type="NCBI Taxonomy" id="2494326"/>
    <lineage>
        <taxon>Bacteria</taxon>
        <taxon>Pseudomonadati</taxon>
        <taxon>Planctomycetota</taxon>
        <taxon>Candidatus Brocadiia</taxon>
        <taxon>Candidatus Brocadiales</taxon>
        <taxon>Candidatus Brocadiaceae</taxon>
        <taxon>Candidatus Jettenia</taxon>
    </lineage>
</organism>
<dbReference type="InterPro" id="IPR011042">
    <property type="entry name" value="6-blade_b-propeller_TolB-like"/>
</dbReference>
<evidence type="ECO:0000259" key="4">
    <source>
        <dbReference type="SMART" id="SM00560"/>
    </source>
</evidence>
<keyword evidence="1" id="KW-0732">Signal</keyword>
<dbReference type="InterPro" id="IPR010620">
    <property type="entry name" value="SBBP_repeat"/>
</dbReference>
<dbReference type="Pfam" id="PF06739">
    <property type="entry name" value="SBBP"/>
    <property type="match status" value="6"/>
</dbReference>
<name>A0A533QK81_9BACT</name>